<organism evidence="1 2">
    <name type="scientific">Tulasnella calospora MUT 4182</name>
    <dbReference type="NCBI Taxonomy" id="1051891"/>
    <lineage>
        <taxon>Eukaryota</taxon>
        <taxon>Fungi</taxon>
        <taxon>Dikarya</taxon>
        <taxon>Basidiomycota</taxon>
        <taxon>Agaricomycotina</taxon>
        <taxon>Agaricomycetes</taxon>
        <taxon>Cantharellales</taxon>
        <taxon>Tulasnellaceae</taxon>
        <taxon>Tulasnella</taxon>
    </lineage>
</organism>
<name>A0A0C3KHZ6_9AGAM</name>
<evidence type="ECO:0000313" key="1">
    <source>
        <dbReference type="EMBL" id="KIO21103.1"/>
    </source>
</evidence>
<evidence type="ECO:0000313" key="2">
    <source>
        <dbReference type="Proteomes" id="UP000054248"/>
    </source>
</evidence>
<gene>
    <name evidence="1" type="ORF">M407DRAFT_29257</name>
</gene>
<accession>A0A0C3KHZ6</accession>
<dbReference type="Proteomes" id="UP000054248">
    <property type="component" value="Unassembled WGS sequence"/>
</dbReference>
<dbReference type="AlphaFoldDB" id="A0A0C3KHZ6"/>
<dbReference type="OrthoDB" id="10666878at2759"/>
<dbReference type="HOGENOM" id="CLU_2905821_0_0_1"/>
<dbReference type="EMBL" id="KN823149">
    <property type="protein sequence ID" value="KIO21103.1"/>
    <property type="molecule type" value="Genomic_DNA"/>
</dbReference>
<proteinExistence type="predicted"/>
<sequence>METLRGMIEFSVFSLGTVTPMSHALRTTVIDSQPPTTFGMPSVHSPLSLNSEQLLNVLLTIA</sequence>
<reference evidence="1 2" key="1">
    <citation type="submission" date="2014-04" db="EMBL/GenBank/DDBJ databases">
        <authorList>
            <consortium name="DOE Joint Genome Institute"/>
            <person name="Kuo A."/>
            <person name="Girlanda M."/>
            <person name="Perotto S."/>
            <person name="Kohler A."/>
            <person name="Nagy L.G."/>
            <person name="Floudas D."/>
            <person name="Copeland A."/>
            <person name="Barry K.W."/>
            <person name="Cichocki N."/>
            <person name="Veneault-Fourrey C."/>
            <person name="LaButti K."/>
            <person name="Lindquist E.A."/>
            <person name="Lipzen A."/>
            <person name="Lundell T."/>
            <person name="Morin E."/>
            <person name="Murat C."/>
            <person name="Sun H."/>
            <person name="Tunlid A."/>
            <person name="Henrissat B."/>
            <person name="Grigoriev I.V."/>
            <person name="Hibbett D.S."/>
            <person name="Martin F."/>
            <person name="Nordberg H.P."/>
            <person name="Cantor M.N."/>
            <person name="Hua S.X."/>
        </authorList>
    </citation>
    <scope>NUCLEOTIDE SEQUENCE [LARGE SCALE GENOMIC DNA]</scope>
    <source>
        <strain evidence="1 2">MUT 4182</strain>
    </source>
</reference>
<protein>
    <submittedName>
        <fullName evidence="1">Uncharacterized protein</fullName>
    </submittedName>
</protein>
<reference evidence="2" key="2">
    <citation type="submission" date="2015-01" db="EMBL/GenBank/DDBJ databases">
        <title>Evolutionary Origins and Diversification of the Mycorrhizal Mutualists.</title>
        <authorList>
            <consortium name="DOE Joint Genome Institute"/>
            <consortium name="Mycorrhizal Genomics Consortium"/>
            <person name="Kohler A."/>
            <person name="Kuo A."/>
            <person name="Nagy L.G."/>
            <person name="Floudas D."/>
            <person name="Copeland A."/>
            <person name="Barry K.W."/>
            <person name="Cichocki N."/>
            <person name="Veneault-Fourrey C."/>
            <person name="LaButti K."/>
            <person name="Lindquist E.A."/>
            <person name="Lipzen A."/>
            <person name="Lundell T."/>
            <person name="Morin E."/>
            <person name="Murat C."/>
            <person name="Riley R."/>
            <person name="Ohm R."/>
            <person name="Sun H."/>
            <person name="Tunlid A."/>
            <person name="Henrissat B."/>
            <person name="Grigoriev I.V."/>
            <person name="Hibbett D.S."/>
            <person name="Martin F."/>
        </authorList>
    </citation>
    <scope>NUCLEOTIDE SEQUENCE [LARGE SCALE GENOMIC DNA]</scope>
    <source>
        <strain evidence="2">MUT 4182</strain>
    </source>
</reference>
<keyword evidence="2" id="KW-1185">Reference proteome</keyword>